<dbReference type="Proteomes" id="UP000887116">
    <property type="component" value="Unassembled WGS sequence"/>
</dbReference>
<evidence type="ECO:0000313" key="2">
    <source>
        <dbReference type="EMBL" id="GFQ72804.1"/>
    </source>
</evidence>
<feature type="signal peptide" evidence="1">
    <location>
        <begin position="1"/>
        <end position="19"/>
    </location>
</feature>
<accession>A0A8X6GSA7</accession>
<reference evidence="2" key="1">
    <citation type="submission" date="2020-07" db="EMBL/GenBank/DDBJ databases">
        <title>Multicomponent nature underlies the extraordinary mechanical properties of spider dragline silk.</title>
        <authorList>
            <person name="Kono N."/>
            <person name="Nakamura H."/>
            <person name="Mori M."/>
            <person name="Yoshida Y."/>
            <person name="Ohtoshi R."/>
            <person name="Malay A.D."/>
            <person name="Moran D.A.P."/>
            <person name="Tomita M."/>
            <person name="Numata K."/>
            <person name="Arakawa K."/>
        </authorList>
    </citation>
    <scope>NUCLEOTIDE SEQUENCE</scope>
</reference>
<feature type="chain" id="PRO_5036462251" evidence="1">
    <location>
        <begin position="20"/>
        <end position="194"/>
    </location>
</feature>
<comment type="caution">
    <text evidence="2">The sequence shown here is derived from an EMBL/GenBank/DDBJ whole genome shotgun (WGS) entry which is preliminary data.</text>
</comment>
<keyword evidence="1" id="KW-0732">Signal</keyword>
<dbReference type="EMBL" id="BMAO01011304">
    <property type="protein sequence ID" value="GFQ72804.1"/>
    <property type="molecule type" value="Genomic_DNA"/>
</dbReference>
<protein>
    <submittedName>
        <fullName evidence="2">Uncharacterized protein</fullName>
    </submittedName>
</protein>
<name>A0A8X6GSA7_TRICU</name>
<organism evidence="2 3">
    <name type="scientific">Trichonephila clavata</name>
    <name type="common">Joro spider</name>
    <name type="synonym">Nephila clavata</name>
    <dbReference type="NCBI Taxonomy" id="2740835"/>
    <lineage>
        <taxon>Eukaryota</taxon>
        <taxon>Metazoa</taxon>
        <taxon>Ecdysozoa</taxon>
        <taxon>Arthropoda</taxon>
        <taxon>Chelicerata</taxon>
        <taxon>Arachnida</taxon>
        <taxon>Araneae</taxon>
        <taxon>Araneomorphae</taxon>
        <taxon>Entelegynae</taxon>
        <taxon>Araneoidea</taxon>
        <taxon>Nephilidae</taxon>
        <taxon>Trichonephila</taxon>
    </lineage>
</organism>
<gene>
    <name evidence="2" type="primary">AVEN_206845_1</name>
    <name evidence="2" type="ORF">TNCT_316931</name>
</gene>
<evidence type="ECO:0000313" key="3">
    <source>
        <dbReference type="Proteomes" id="UP000887116"/>
    </source>
</evidence>
<dbReference type="AlphaFoldDB" id="A0A8X6GSA7"/>
<evidence type="ECO:0000256" key="1">
    <source>
        <dbReference type="SAM" id="SignalP"/>
    </source>
</evidence>
<keyword evidence="3" id="KW-1185">Reference proteome</keyword>
<sequence length="194" mass="22295">MAGQWKWVLFAAFLMGVFSEGATDMESILEDPDHPDYIYAKWNYSDHKLAESTEQMMKKLMPMVIRGSSSIELSGPCMGAMFKMFLGMRQGKLWPFLIALLQVNLAATDKSNNGNSVEINQDPDYVYRTWNNSDYLTKSAVDEAIKKLMAFFIRHNSEVELSGPCMAAFFRAFQAIRKQTPWAYTSMYFNFFSF</sequence>
<dbReference type="OrthoDB" id="6421707at2759"/>
<proteinExistence type="predicted"/>